<reference evidence="2" key="1">
    <citation type="submission" date="2021-03" db="EMBL/GenBank/DDBJ databases">
        <title>Revisited historic fungal species revealed as producer of novel bioactive compounds through whole genome sequencing and comparative genomics.</title>
        <authorList>
            <person name="Vignolle G.A."/>
            <person name="Hochenegger N."/>
            <person name="Mach R.L."/>
            <person name="Mach-Aigner A.R."/>
            <person name="Javad Rahimi M."/>
            <person name="Salim K.A."/>
            <person name="Chan C.M."/>
            <person name="Lim L.B.L."/>
            <person name="Cai F."/>
            <person name="Druzhinina I.S."/>
            <person name="U'Ren J.M."/>
            <person name="Derntl C."/>
        </authorList>
    </citation>
    <scope>NUCLEOTIDE SEQUENCE</scope>
    <source>
        <strain evidence="2">TUCIM 5799</strain>
    </source>
</reference>
<keyword evidence="3" id="KW-1185">Reference proteome</keyword>
<evidence type="ECO:0000313" key="3">
    <source>
        <dbReference type="Proteomes" id="UP000829685"/>
    </source>
</evidence>
<feature type="compositionally biased region" description="Low complexity" evidence="1">
    <location>
        <begin position="105"/>
        <end position="115"/>
    </location>
</feature>
<evidence type="ECO:0000256" key="1">
    <source>
        <dbReference type="SAM" id="MobiDB-lite"/>
    </source>
</evidence>
<name>A0A9P9WXN9_9PEZI</name>
<feature type="compositionally biased region" description="Basic and acidic residues" evidence="1">
    <location>
        <begin position="42"/>
        <end position="76"/>
    </location>
</feature>
<protein>
    <submittedName>
        <fullName evidence="2">Uncharacterized protein</fullName>
    </submittedName>
</protein>
<gene>
    <name evidence="2" type="ORF">JX265_001196</name>
</gene>
<proteinExistence type="predicted"/>
<organism evidence="2 3">
    <name type="scientific">Neoarthrinium moseri</name>
    <dbReference type="NCBI Taxonomy" id="1658444"/>
    <lineage>
        <taxon>Eukaryota</taxon>
        <taxon>Fungi</taxon>
        <taxon>Dikarya</taxon>
        <taxon>Ascomycota</taxon>
        <taxon>Pezizomycotina</taxon>
        <taxon>Sordariomycetes</taxon>
        <taxon>Xylariomycetidae</taxon>
        <taxon>Amphisphaeriales</taxon>
        <taxon>Apiosporaceae</taxon>
        <taxon>Neoarthrinium</taxon>
    </lineage>
</organism>
<accession>A0A9P9WXN9</accession>
<dbReference type="EMBL" id="JAFIMR010000002">
    <property type="protein sequence ID" value="KAI1880956.1"/>
    <property type="molecule type" value="Genomic_DNA"/>
</dbReference>
<dbReference type="Proteomes" id="UP000829685">
    <property type="component" value="Unassembled WGS sequence"/>
</dbReference>
<dbReference type="AlphaFoldDB" id="A0A9P9WXN9"/>
<comment type="caution">
    <text evidence="2">The sequence shown here is derived from an EMBL/GenBank/DDBJ whole genome shotgun (WGS) entry which is preliminary data.</text>
</comment>
<evidence type="ECO:0000313" key="2">
    <source>
        <dbReference type="EMBL" id="KAI1880956.1"/>
    </source>
</evidence>
<sequence>MNRRHSQTIPRRSRSSREPRSNRHSLNGIAPSEDNSTRLAHGRTESFHVDENSHRDRSHLEPNRREGSRHRYEGKHQSPLHTGHHEQRQYMYEGAAPDYGRRSGGRTYRYGSRDGVPVQRTEQGTYSHHRPDNAGSHHYNEEPRSRRASVREAYPEYRRGRVSMDDIQLPPVAAAPGYTDRYRDVSTESHGYRREPEEQQSESKHSKNSPRFSKATSMAHKEKQRSSARRVSSVACQADIPKPERAGSANLCQDEAKQQATEAVLDRNGGEKKDQRLSVYVNTNVTQITESAGGVAMLGGSIARGTMTGVQNRDPSGNIDPPDPVMSVKKHAKLCEGPGANGQMHERTL</sequence>
<feature type="region of interest" description="Disordered" evidence="1">
    <location>
        <begin position="1"/>
        <end position="236"/>
    </location>
</feature>
<feature type="compositionally biased region" description="Basic and acidic residues" evidence="1">
    <location>
        <begin position="180"/>
        <end position="205"/>
    </location>
</feature>
<feature type="compositionally biased region" description="Basic and acidic residues" evidence="1">
    <location>
        <begin position="138"/>
        <end position="164"/>
    </location>
</feature>
<feature type="compositionally biased region" description="Basic residues" evidence="1">
    <location>
        <begin position="1"/>
        <end position="14"/>
    </location>
</feature>